<name>M6DC97_9LEPT</name>
<dbReference type="Proteomes" id="UP000011988">
    <property type="component" value="Unassembled WGS sequence"/>
</dbReference>
<gene>
    <name evidence="1" type="ORF">LEP1GSC194_0538</name>
</gene>
<sequence>MELVPKPENVGTPTFLNDDKLDLFRAVMDKIEKILTLTSDP</sequence>
<evidence type="ECO:0000313" key="1">
    <source>
        <dbReference type="EMBL" id="EMJ96195.1"/>
    </source>
</evidence>
<dbReference type="AlphaFoldDB" id="M6DC97"/>
<accession>M6DC97</accession>
<dbReference type="EMBL" id="ANIK01000028">
    <property type="protein sequence ID" value="EMJ96195.1"/>
    <property type="molecule type" value="Genomic_DNA"/>
</dbReference>
<organism evidence="1 2">
    <name type="scientific">Leptospira alstonii serovar Sichuan str. 79601</name>
    <dbReference type="NCBI Taxonomy" id="1218565"/>
    <lineage>
        <taxon>Bacteria</taxon>
        <taxon>Pseudomonadati</taxon>
        <taxon>Spirochaetota</taxon>
        <taxon>Spirochaetia</taxon>
        <taxon>Leptospirales</taxon>
        <taxon>Leptospiraceae</taxon>
        <taxon>Leptospira</taxon>
    </lineage>
</organism>
<reference evidence="1 2" key="1">
    <citation type="submission" date="2013-01" db="EMBL/GenBank/DDBJ databases">
        <authorList>
            <person name="Harkins D.M."/>
            <person name="Durkin A.S."/>
            <person name="Brinkac L.M."/>
            <person name="Haft D.H."/>
            <person name="Selengut J.D."/>
            <person name="Sanka R."/>
            <person name="DePew J."/>
            <person name="Purushe J."/>
            <person name="Galloway R.L."/>
            <person name="Vinetz J.M."/>
            <person name="Sutton G.G."/>
            <person name="Nierman W.C."/>
            <person name="Fouts D.E."/>
        </authorList>
    </citation>
    <scope>NUCLEOTIDE SEQUENCE [LARGE SCALE GENOMIC DNA]</scope>
    <source>
        <strain evidence="1 2">79601</strain>
    </source>
</reference>
<evidence type="ECO:0000313" key="2">
    <source>
        <dbReference type="Proteomes" id="UP000011988"/>
    </source>
</evidence>
<comment type="caution">
    <text evidence="1">The sequence shown here is derived from an EMBL/GenBank/DDBJ whole genome shotgun (WGS) entry which is preliminary data.</text>
</comment>
<dbReference type="PATRIC" id="fig|1218565.3.peg.1529"/>
<proteinExistence type="predicted"/>
<protein>
    <submittedName>
        <fullName evidence="1">Uncharacterized protein</fullName>
    </submittedName>
</protein>